<name>A0AA43ZLC2_9HYPH</name>
<evidence type="ECO:0000256" key="5">
    <source>
        <dbReference type="ARBA" id="ARBA00023136"/>
    </source>
</evidence>
<evidence type="ECO:0000256" key="1">
    <source>
        <dbReference type="ARBA" id="ARBA00004370"/>
    </source>
</evidence>
<organism evidence="8 9">
    <name type="scientific">Ferranicluibacter rubi</name>
    <dbReference type="NCBI Taxonomy" id="2715133"/>
    <lineage>
        <taxon>Bacteria</taxon>
        <taxon>Pseudomonadati</taxon>
        <taxon>Pseudomonadota</taxon>
        <taxon>Alphaproteobacteria</taxon>
        <taxon>Hyphomicrobiales</taxon>
        <taxon>Rhizobiaceae</taxon>
        <taxon>Ferranicluibacter</taxon>
    </lineage>
</organism>
<evidence type="ECO:0000313" key="8">
    <source>
        <dbReference type="EMBL" id="NHT79058.1"/>
    </source>
</evidence>
<dbReference type="InterPro" id="IPR045214">
    <property type="entry name" value="Surf1/Surf4"/>
</dbReference>
<comment type="similarity">
    <text evidence="2 6">Belongs to the SURF1 family.</text>
</comment>
<accession>A0AA43ZLC2</accession>
<gene>
    <name evidence="8" type="ORF">G8E10_25495</name>
</gene>
<feature type="transmembrane region" description="Helical" evidence="6">
    <location>
        <begin position="29"/>
        <end position="48"/>
    </location>
</feature>
<evidence type="ECO:0000256" key="3">
    <source>
        <dbReference type="ARBA" id="ARBA00022692"/>
    </source>
</evidence>
<feature type="region of interest" description="Disordered" evidence="7">
    <location>
        <begin position="1"/>
        <end position="23"/>
    </location>
</feature>
<dbReference type="InterPro" id="IPR002994">
    <property type="entry name" value="Surf1/Shy1"/>
</dbReference>
<dbReference type="Pfam" id="PF02104">
    <property type="entry name" value="SURF1"/>
    <property type="match status" value="1"/>
</dbReference>
<dbReference type="PROSITE" id="PS50895">
    <property type="entry name" value="SURF1"/>
    <property type="match status" value="1"/>
</dbReference>
<evidence type="ECO:0000256" key="6">
    <source>
        <dbReference type="RuleBase" id="RU363076"/>
    </source>
</evidence>
<dbReference type="AlphaFoldDB" id="A0AA43ZLC2"/>
<comment type="subcellular location">
    <subcellularLocation>
        <location evidence="6">Cell membrane</location>
        <topology evidence="6">Multi-pass membrane protein</topology>
    </subcellularLocation>
    <subcellularLocation>
        <location evidence="1">Membrane</location>
    </subcellularLocation>
</comment>
<dbReference type="Proteomes" id="UP001155840">
    <property type="component" value="Unassembled WGS sequence"/>
</dbReference>
<dbReference type="CDD" id="cd06662">
    <property type="entry name" value="SURF1"/>
    <property type="match status" value="1"/>
</dbReference>
<sequence length="280" mass="30263">MPGPAKSTVAESVRPAGTTPRRSGPVARLLSGILLLALFAALVALGTWQMQRLHWKESLLAAIAERRKAPPVDIDAIAAMLAGGGDIEYRTVRVSGTFQNAGERHLFATYNGQTGFYVYTPLTLADGRTVLINRGFVPYERKEPATRPESQREGPVTISGLARARLDAKPSWVVPENDIAKNIFYWKDWTAMTAASGLSPARTLPFFIDADATPNPGGPISGSLPVGGVTQFDLPNNHLQYALTWYGLAAALVAVSGLFMFRRRAEARAGHAHAQQETPE</sequence>
<dbReference type="PANTHER" id="PTHR23427">
    <property type="entry name" value="SURFEIT LOCUS PROTEIN"/>
    <property type="match status" value="1"/>
</dbReference>
<keyword evidence="6" id="KW-1003">Cell membrane</keyword>
<evidence type="ECO:0000313" key="9">
    <source>
        <dbReference type="Proteomes" id="UP001155840"/>
    </source>
</evidence>
<keyword evidence="5 6" id="KW-0472">Membrane</keyword>
<keyword evidence="9" id="KW-1185">Reference proteome</keyword>
<proteinExistence type="inferred from homology"/>
<comment type="caution">
    <text evidence="8">The sequence shown here is derived from an EMBL/GenBank/DDBJ whole genome shotgun (WGS) entry which is preliminary data.</text>
</comment>
<reference evidence="8" key="1">
    <citation type="submission" date="2020-03" db="EMBL/GenBank/DDBJ databases">
        <title>Ferranicluibacter endophyticum gen. nov., sp. nov., a new genus isolated from Rubus ulmifolius Schott. stem.</title>
        <authorList>
            <person name="Roca-Couso R."/>
            <person name="Flores-Felix J.D."/>
            <person name="Igual J.M."/>
            <person name="Rivas R."/>
        </authorList>
    </citation>
    <scope>NUCLEOTIDE SEQUENCE</scope>
    <source>
        <strain evidence="8">CRRU44</strain>
    </source>
</reference>
<protein>
    <recommendedName>
        <fullName evidence="6">SURF1-like protein</fullName>
    </recommendedName>
</protein>
<feature type="transmembrane region" description="Helical" evidence="6">
    <location>
        <begin position="243"/>
        <end position="261"/>
    </location>
</feature>
<dbReference type="PANTHER" id="PTHR23427:SF2">
    <property type="entry name" value="SURFEIT LOCUS PROTEIN 1"/>
    <property type="match status" value="1"/>
</dbReference>
<evidence type="ECO:0000256" key="2">
    <source>
        <dbReference type="ARBA" id="ARBA00007165"/>
    </source>
</evidence>
<dbReference type="EMBL" id="JAANCM010000027">
    <property type="protein sequence ID" value="NHT79058.1"/>
    <property type="molecule type" value="Genomic_DNA"/>
</dbReference>
<dbReference type="RefSeq" id="WP_167131221.1">
    <property type="nucleotide sequence ID" value="NZ_JAANCM010000027.1"/>
</dbReference>
<evidence type="ECO:0000256" key="4">
    <source>
        <dbReference type="ARBA" id="ARBA00022989"/>
    </source>
</evidence>
<keyword evidence="3 6" id="KW-0812">Transmembrane</keyword>
<dbReference type="GO" id="GO:0005886">
    <property type="term" value="C:plasma membrane"/>
    <property type="evidence" value="ECO:0007669"/>
    <property type="project" value="UniProtKB-SubCell"/>
</dbReference>
<keyword evidence="4 6" id="KW-1133">Transmembrane helix</keyword>
<evidence type="ECO:0000256" key="7">
    <source>
        <dbReference type="SAM" id="MobiDB-lite"/>
    </source>
</evidence>